<protein>
    <submittedName>
        <fullName evidence="4">Transposase</fullName>
    </submittedName>
</protein>
<comment type="caution">
    <text evidence="4">The sequence shown here is derived from an EMBL/GenBank/DDBJ whole genome shotgun (WGS) entry which is preliminary data.</text>
</comment>
<dbReference type="EMBL" id="JADRCP010000001">
    <property type="protein sequence ID" value="MBK5175847.1"/>
    <property type="molecule type" value="Genomic_DNA"/>
</dbReference>
<dbReference type="Proteomes" id="UP000807542">
    <property type="component" value="Unassembled WGS sequence"/>
</dbReference>
<gene>
    <name evidence="4" type="ORF">I2492_05880</name>
    <name evidence="3" type="ORF">I2493_05880</name>
</gene>
<dbReference type="Proteomes" id="UP001296969">
    <property type="component" value="Unassembled WGS sequence"/>
</dbReference>
<dbReference type="InterPro" id="IPR001584">
    <property type="entry name" value="Integrase_cat-core"/>
</dbReference>
<reference evidence="4 6" key="1">
    <citation type="submission" date="2020-11" db="EMBL/GenBank/DDBJ databases">
        <title>Insectihabitans protaetiae gen. nov. sp. nov. and Insectihabitans allomyrinae sp. nov., isolated from larvae of Protaetia brevitarsis seulensis and Allomyrina dichotoma, respectively.</title>
        <authorList>
            <person name="Lee S.D."/>
            <person name="Byeon Y.-S."/>
            <person name="Kim S.-M."/>
            <person name="Yang H.L."/>
            <person name="Kim I.S."/>
        </authorList>
    </citation>
    <scope>NUCLEOTIDE SEQUENCE</scope>
    <source>
        <strain evidence="4">CWB-B4</strain>
        <strain evidence="3 6">CWB-B43</strain>
    </source>
</reference>
<feature type="domain" description="Integrase catalytic" evidence="1">
    <location>
        <begin position="297"/>
        <end position="472"/>
    </location>
</feature>
<dbReference type="Pfam" id="PF02316">
    <property type="entry name" value="HTH_Tnp_Mu_1"/>
    <property type="match status" value="1"/>
</dbReference>
<evidence type="ECO:0000259" key="1">
    <source>
        <dbReference type="PROSITE" id="PS50994"/>
    </source>
</evidence>
<keyword evidence="6" id="KW-1185">Reference proteome</keyword>
<dbReference type="Gene3D" id="2.30.30.130">
    <property type="entry name" value="Transposase, Mu, C-terminal"/>
    <property type="match status" value="1"/>
</dbReference>
<dbReference type="PROSITE" id="PS50994">
    <property type="entry name" value="INTEGRASE"/>
    <property type="match status" value="1"/>
</dbReference>
<proteinExistence type="predicted"/>
<evidence type="ECO:0000313" key="4">
    <source>
        <dbReference type="EMBL" id="MBK5175847.1"/>
    </source>
</evidence>
<dbReference type="SUPFAM" id="SSF50610">
    <property type="entry name" value="mu transposase, C-terminal domain"/>
    <property type="match status" value="1"/>
</dbReference>
<evidence type="ECO:0000313" key="6">
    <source>
        <dbReference type="Proteomes" id="UP001296969"/>
    </source>
</evidence>
<evidence type="ECO:0000313" key="3">
    <source>
        <dbReference type="EMBL" id="MBK5072538.1"/>
    </source>
</evidence>
<dbReference type="InterPro" id="IPR015378">
    <property type="entry name" value="Transposase-like_Mu_C"/>
</dbReference>
<dbReference type="InterPro" id="IPR036388">
    <property type="entry name" value="WH-like_DNA-bd_sf"/>
</dbReference>
<accession>A0A9D7FS61</accession>
<dbReference type="SUPFAM" id="SSF53098">
    <property type="entry name" value="Ribonuclease H-like"/>
    <property type="match status" value="1"/>
</dbReference>
<dbReference type="Gene3D" id="1.10.10.10">
    <property type="entry name" value="Winged helix-like DNA-binding domain superfamily/Winged helix DNA-binding domain"/>
    <property type="match status" value="1"/>
</dbReference>
<evidence type="ECO:0000259" key="2">
    <source>
        <dbReference type="PROSITE" id="PS51702"/>
    </source>
</evidence>
<dbReference type="InterPro" id="IPR003314">
    <property type="entry name" value="Mu-type_HTH"/>
</dbReference>
<dbReference type="PROSITE" id="PS51702">
    <property type="entry name" value="HTH_MU"/>
    <property type="match status" value="1"/>
</dbReference>
<evidence type="ECO:0000313" key="5">
    <source>
        <dbReference type="Proteomes" id="UP000807542"/>
    </source>
</evidence>
<dbReference type="InterPro" id="IPR009004">
    <property type="entry name" value="Transposase_Mu_C"/>
</dbReference>
<dbReference type="InterPro" id="IPR009061">
    <property type="entry name" value="DNA-bd_dom_put_sf"/>
</dbReference>
<dbReference type="Pfam" id="PF09299">
    <property type="entry name" value="Mu-transpos_C"/>
    <property type="match status" value="1"/>
</dbReference>
<feature type="domain" description="HTH Mu-type" evidence="2">
    <location>
        <begin position="2"/>
        <end position="71"/>
    </location>
</feature>
<dbReference type="GO" id="GO:0015074">
    <property type="term" value="P:DNA integration"/>
    <property type="evidence" value="ECO:0007669"/>
    <property type="project" value="InterPro"/>
</dbReference>
<dbReference type="AlphaFoldDB" id="A0A9D7FS61"/>
<name>A0A9D7FS61_9GAMM</name>
<dbReference type="InterPro" id="IPR012337">
    <property type="entry name" value="RNaseH-like_sf"/>
</dbReference>
<dbReference type="GO" id="GO:0003677">
    <property type="term" value="F:DNA binding"/>
    <property type="evidence" value="ECO:0007669"/>
    <property type="project" value="InterPro"/>
</dbReference>
<sequence length="682" mass="77556">MSSLWLTAKECVDLPGMPSREHNVRNRLDKVVADNTELRRRRKGSKAFEYDIDCLPIEAREAVLTRYYNSVLASTSIKPKPAAIRTCTAKAKNELQLIRQCPSLLAHQTGELTDDQRSIADSRCALVAEVLRLETEGLSRIKAIAFICDQSRAQSLPEALQQHAERANARRGKRVGVSVRTLNSWVVDYCRAQDSAERLILLAPGHHKATKPESIEWLPHFLSHWRNLNGPTIREAYNDFCDEWARLYANQPAMLTSCPSYDSVRRAVNKLTKKEKYRGRVSGSAARALDVYQKRDWSQMRVNDVWIGDGHGAKLQIAHPIHGQPFKPEITMIMDGVTRYVVGWSVSLSESTLAVSDALRHGIQHNGIPLIYYSDNGGGQKNHTLDAEITGILPRLSIRHETGIPGNPQGRGIIERAHQTVLHRLAKHFPTYYGKSADRDSTRVTLRAINSAVNAQNQGKELTAAQQRARAKLPSWEQFLDEVREGINWYNTRHQHSELPKDENGKHYTPAAYRALLIQEQTEELCYLSEIELNHMFMPQIIRKAQQGWLTIFNNDYFSYDLLQADGEDVIIGYDIHNAEHVQVYNMDGSFLCKAIWNGNKKAPFAKPVVEQQREKRAAGMEKRAQRRIDEARAELRPALEANTTASFDNYLMPDIPAEEKEYFFLEVDRDAHIKKNGTHNK</sequence>
<dbReference type="InterPro" id="IPR036397">
    <property type="entry name" value="RNaseH_sf"/>
</dbReference>
<dbReference type="EMBL" id="JADRCQ010000001">
    <property type="protein sequence ID" value="MBK5072538.1"/>
    <property type="molecule type" value="Genomic_DNA"/>
</dbReference>
<dbReference type="Gene3D" id="3.30.420.10">
    <property type="entry name" value="Ribonuclease H-like superfamily/Ribonuclease H"/>
    <property type="match status" value="1"/>
</dbReference>
<dbReference type="SUPFAM" id="SSF46955">
    <property type="entry name" value="Putative DNA-binding domain"/>
    <property type="match status" value="1"/>
</dbReference>
<organism evidence="4 5">
    <name type="scientific">Limnobaculum xujianqingii</name>
    <dbReference type="NCBI Taxonomy" id="2738837"/>
    <lineage>
        <taxon>Bacteria</taxon>
        <taxon>Pseudomonadati</taxon>
        <taxon>Pseudomonadota</taxon>
        <taxon>Gammaproteobacteria</taxon>
        <taxon>Enterobacterales</taxon>
        <taxon>Budviciaceae</taxon>
        <taxon>Limnobaculum</taxon>
    </lineage>
</organism>
<dbReference type="RefSeq" id="WP_228397594.1">
    <property type="nucleotide sequence ID" value="NZ_JADRCP010000001.1"/>
</dbReference>